<feature type="transmembrane region" description="Helical" evidence="1">
    <location>
        <begin position="125"/>
        <end position="143"/>
    </location>
</feature>
<evidence type="ECO:0000256" key="1">
    <source>
        <dbReference type="SAM" id="Phobius"/>
    </source>
</evidence>
<dbReference type="AlphaFoldDB" id="A9NMD9"/>
<keyword evidence="1" id="KW-1133">Transmembrane helix</keyword>
<feature type="transmembrane region" description="Helical" evidence="1">
    <location>
        <begin position="56"/>
        <end position="75"/>
    </location>
</feature>
<name>A9NMD9_PICSI</name>
<proteinExistence type="evidence at transcript level"/>
<feature type="transmembrane region" description="Helical" evidence="1">
    <location>
        <begin position="32"/>
        <end position="51"/>
    </location>
</feature>
<protein>
    <submittedName>
        <fullName evidence="2">Uncharacterized protein</fullName>
    </submittedName>
</protein>
<keyword evidence="1" id="KW-0812">Transmembrane</keyword>
<sequence length="206" mass="23609">MDVSCFTYSSHRSGRSTYSSHRSGRFLHDHRGLIWALFIASVLILALAVFLSSTLFIFLVAMMALFLLVSIHPRLSRWVLSSLHRWVLNDPGLNLFIPLFHMVLCLETFAIAILIVLIESGEKYIGRWIYGALQALVWLKWAAGSYILNFEKSREFLGETPHTWGVLVHSSAFMLNAVLAGVRCKWKLSKLWPWKHHHLVPRKLGP</sequence>
<feature type="transmembrane region" description="Helical" evidence="1">
    <location>
        <begin position="95"/>
        <end position="118"/>
    </location>
</feature>
<feature type="transmembrane region" description="Helical" evidence="1">
    <location>
        <begin position="163"/>
        <end position="182"/>
    </location>
</feature>
<organism evidence="2">
    <name type="scientific">Picea sitchensis</name>
    <name type="common">Sitka spruce</name>
    <name type="synonym">Pinus sitchensis</name>
    <dbReference type="NCBI Taxonomy" id="3332"/>
    <lineage>
        <taxon>Eukaryota</taxon>
        <taxon>Viridiplantae</taxon>
        <taxon>Streptophyta</taxon>
        <taxon>Embryophyta</taxon>
        <taxon>Tracheophyta</taxon>
        <taxon>Spermatophyta</taxon>
        <taxon>Pinopsida</taxon>
        <taxon>Pinidae</taxon>
        <taxon>Conifers I</taxon>
        <taxon>Pinales</taxon>
        <taxon>Pinaceae</taxon>
        <taxon>Picea</taxon>
    </lineage>
</organism>
<keyword evidence="1" id="KW-0472">Membrane</keyword>
<evidence type="ECO:0000313" key="2">
    <source>
        <dbReference type="EMBL" id="ABK21800.1"/>
    </source>
</evidence>
<reference evidence="2" key="1">
    <citation type="journal article" date="2008" name="BMC Genomics">
        <title>A conifer genomics resource of 200,000 spruce (Picea spp.) ESTs and 6,464 high-quality, sequence-finished full-length cDNAs for Sitka spruce (Picea sitchensis).</title>
        <authorList>
            <person name="Ralph S.G."/>
            <person name="Chun H.J."/>
            <person name="Kolosova N."/>
            <person name="Cooper D."/>
            <person name="Oddy C."/>
            <person name="Ritland C.E."/>
            <person name="Kirkpatrick R."/>
            <person name="Moore R."/>
            <person name="Barber S."/>
            <person name="Holt R.A."/>
            <person name="Jones S.J."/>
            <person name="Marra M.A."/>
            <person name="Douglas C.J."/>
            <person name="Ritland K."/>
            <person name="Bohlmann J."/>
        </authorList>
    </citation>
    <scope>NUCLEOTIDE SEQUENCE</scope>
    <source>
        <tissue evidence="2">Bark</tissue>
    </source>
</reference>
<accession>A9NMD9</accession>
<dbReference type="EMBL" id="EF082441">
    <property type="protein sequence ID" value="ABK21800.1"/>
    <property type="molecule type" value="mRNA"/>
</dbReference>